<proteinExistence type="inferred from homology"/>
<gene>
    <name evidence="5" type="ORF">PAT3040_00402</name>
</gene>
<sequence length="226" mass="24711">MNNSKKKGLAAMECKVAIVKIHEYLDGELPREEKGALHEHILACPDCRTRFEQLEKTDAAAFLALEGSHASVSGYDAQASQALKNRIMSSLPKGKTKKRNRFVRMIYRYPGLTAAAVFLLVMFTSMFATWQQDSKLIVAGEDLQHVVINGNTVIVPEGVSLIGNLTVENGQLEVQGTVSGDVTVIDGSMVLASTGHIAGQSRTIDQALDWFWYRVISTFNGAATTH</sequence>
<evidence type="ECO:0000256" key="3">
    <source>
        <dbReference type="SAM" id="Phobius"/>
    </source>
</evidence>
<dbReference type="Gene3D" id="1.10.10.1320">
    <property type="entry name" value="Anti-sigma factor, zinc-finger domain"/>
    <property type="match status" value="1"/>
</dbReference>
<dbReference type="Pfam" id="PF13490">
    <property type="entry name" value="zf-HC2"/>
    <property type="match status" value="1"/>
</dbReference>
<feature type="transmembrane region" description="Helical" evidence="3">
    <location>
        <begin position="106"/>
        <end position="130"/>
    </location>
</feature>
<dbReference type="InterPro" id="IPR041916">
    <property type="entry name" value="Anti_sigma_zinc_sf"/>
</dbReference>
<reference evidence="5 6" key="1">
    <citation type="submission" date="2017-08" db="EMBL/GenBank/DDBJ databases">
        <title>Substantial Increase in Enzyme Production by Combined Drug-Resistance Mutations in Paenibacillus agaridevorans.</title>
        <authorList>
            <person name="Tanaka Y."/>
            <person name="Funane K."/>
            <person name="Hosaka T."/>
            <person name="Shiwa Y."/>
            <person name="Fujita N."/>
            <person name="Miyazaki T."/>
            <person name="Yoshikawa H."/>
            <person name="Murakami K."/>
            <person name="Kasahara K."/>
            <person name="Inaoka T."/>
            <person name="Hiraga Y."/>
            <person name="Ochi K."/>
        </authorList>
    </citation>
    <scope>NUCLEOTIDE SEQUENCE [LARGE SCALE GENOMIC DNA]</scope>
    <source>
        <strain evidence="5 6">T-3040</strain>
    </source>
</reference>
<keyword evidence="3" id="KW-0472">Membrane</keyword>
<keyword evidence="3" id="KW-1133">Transmembrane helix</keyword>
<protein>
    <recommendedName>
        <fullName evidence="2">Anti-sigma-W factor RsiW</fullName>
    </recommendedName>
</protein>
<evidence type="ECO:0000259" key="4">
    <source>
        <dbReference type="Pfam" id="PF13490"/>
    </source>
</evidence>
<accession>A0A2R5EHC9</accession>
<dbReference type="InterPro" id="IPR027383">
    <property type="entry name" value="Znf_put"/>
</dbReference>
<dbReference type="Proteomes" id="UP000245202">
    <property type="component" value="Unassembled WGS sequence"/>
</dbReference>
<dbReference type="EMBL" id="BDQX01000028">
    <property type="protein sequence ID" value="GBG05917.1"/>
    <property type="molecule type" value="Genomic_DNA"/>
</dbReference>
<evidence type="ECO:0000256" key="2">
    <source>
        <dbReference type="ARBA" id="ARBA00024438"/>
    </source>
</evidence>
<evidence type="ECO:0000313" key="6">
    <source>
        <dbReference type="Proteomes" id="UP000245202"/>
    </source>
</evidence>
<comment type="similarity">
    <text evidence="1">Belongs to the zinc-associated anti-sigma factor (ZAS) superfamily. Anti-sigma-W factor family.</text>
</comment>
<keyword evidence="6" id="KW-1185">Reference proteome</keyword>
<organism evidence="5 6">
    <name type="scientific">Paenibacillus agaridevorans</name>
    <dbReference type="NCBI Taxonomy" id="171404"/>
    <lineage>
        <taxon>Bacteria</taxon>
        <taxon>Bacillati</taxon>
        <taxon>Bacillota</taxon>
        <taxon>Bacilli</taxon>
        <taxon>Bacillales</taxon>
        <taxon>Paenibacillaceae</taxon>
        <taxon>Paenibacillus</taxon>
    </lineage>
</organism>
<evidence type="ECO:0000256" key="1">
    <source>
        <dbReference type="ARBA" id="ARBA00024353"/>
    </source>
</evidence>
<name>A0A2R5EHC9_9BACL</name>
<keyword evidence="3" id="KW-0812">Transmembrane</keyword>
<evidence type="ECO:0000313" key="5">
    <source>
        <dbReference type="EMBL" id="GBG05917.1"/>
    </source>
</evidence>
<dbReference type="AlphaFoldDB" id="A0A2R5EHC9"/>
<comment type="caution">
    <text evidence="5">The sequence shown here is derived from an EMBL/GenBank/DDBJ whole genome shotgun (WGS) entry which is preliminary data.</text>
</comment>
<feature type="domain" description="Putative zinc-finger" evidence="4">
    <location>
        <begin position="14"/>
        <end position="48"/>
    </location>
</feature>